<dbReference type="AlphaFoldDB" id="A0A8J4EFP3"/>
<evidence type="ECO:0000259" key="3">
    <source>
        <dbReference type="Pfam" id="PF08541"/>
    </source>
</evidence>
<organism evidence="5 6">
    <name type="scientific">Virgisporangium ochraceum</name>
    <dbReference type="NCBI Taxonomy" id="65505"/>
    <lineage>
        <taxon>Bacteria</taxon>
        <taxon>Bacillati</taxon>
        <taxon>Actinomycetota</taxon>
        <taxon>Actinomycetes</taxon>
        <taxon>Micromonosporales</taxon>
        <taxon>Micromonosporaceae</taxon>
        <taxon>Virgisporangium</taxon>
    </lineage>
</organism>
<feature type="domain" description="Beta-ketoacyl-[acyl-carrier-protein] synthase III C-terminal" evidence="3">
    <location>
        <begin position="261"/>
        <end position="333"/>
    </location>
</feature>
<sequence length="338" mass="35939">MFQQVSVGSVVQVEPPLRVTSAELARRLEPARERLGVHPDVLLEEVAGIRARRLWPPGTRVADAAALAGQRALVTAGIPRDRVGLLVDTSVSRDHLEPSAASVVHAALGLGEGCLNFDLSNACLGFLTGMDVAGRMIEHGAVEYALVVDAEVSGRIIDATVERLNRPDATVEGFREEFASLTLGSAAAAMVLGRRGLLPDGPRFTGTVSLAATEFSHLCRGDLDRMVTDSAAVLEEGLRLADRTYRRAVEAFGWDGAPPDEVAAHQVGRAHTDGLVERLGLDPTRVLRVYPERGNIGPAGLPVVLAELARTGRLRRGSRVALMGIGSGLNCSMADLVW</sequence>
<dbReference type="Pfam" id="PF08541">
    <property type="entry name" value="ACP_syn_III_C"/>
    <property type="match status" value="1"/>
</dbReference>
<protein>
    <submittedName>
        <fullName evidence="5">3-oxoacyl-ACP synthase III</fullName>
    </submittedName>
</protein>
<dbReference type="InterPro" id="IPR013747">
    <property type="entry name" value="ACP_syn_III_C"/>
</dbReference>
<dbReference type="InterPro" id="IPR013751">
    <property type="entry name" value="ACP_syn_III_N"/>
</dbReference>
<evidence type="ECO:0000259" key="4">
    <source>
        <dbReference type="Pfam" id="PF08545"/>
    </source>
</evidence>
<dbReference type="CDD" id="cd00830">
    <property type="entry name" value="KAS_III"/>
    <property type="match status" value="1"/>
</dbReference>
<keyword evidence="1" id="KW-0808">Transferase</keyword>
<reference evidence="5" key="1">
    <citation type="submission" date="2021-01" db="EMBL/GenBank/DDBJ databases">
        <title>Whole genome shotgun sequence of Virgisporangium ochraceum NBRC 16418.</title>
        <authorList>
            <person name="Komaki H."/>
            <person name="Tamura T."/>
        </authorList>
    </citation>
    <scope>NUCLEOTIDE SEQUENCE</scope>
    <source>
        <strain evidence="5">NBRC 16418</strain>
    </source>
</reference>
<dbReference type="NCBIfam" id="NF006720">
    <property type="entry name" value="PRK09258.1"/>
    <property type="match status" value="1"/>
</dbReference>
<feature type="domain" description="Beta-ketoacyl-[acyl-carrier-protein] synthase III N-terminal" evidence="4">
    <location>
        <begin position="117"/>
        <end position="195"/>
    </location>
</feature>
<accession>A0A8J4EFP3</accession>
<dbReference type="PANTHER" id="PTHR34069">
    <property type="entry name" value="3-OXOACYL-[ACYL-CARRIER-PROTEIN] SYNTHASE 3"/>
    <property type="match status" value="1"/>
</dbReference>
<evidence type="ECO:0000256" key="1">
    <source>
        <dbReference type="ARBA" id="ARBA00022679"/>
    </source>
</evidence>
<dbReference type="Gene3D" id="3.40.47.10">
    <property type="match status" value="2"/>
</dbReference>
<evidence type="ECO:0000256" key="2">
    <source>
        <dbReference type="ARBA" id="ARBA00023315"/>
    </source>
</evidence>
<dbReference type="GO" id="GO:0006633">
    <property type="term" value="P:fatty acid biosynthetic process"/>
    <property type="evidence" value="ECO:0007669"/>
    <property type="project" value="InterPro"/>
</dbReference>
<keyword evidence="6" id="KW-1185">Reference proteome</keyword>
<dbReference type="GO" id="GO:0004315">
    <property type="term" value="F:3-oxoacyl-[acyl-carrier-protein] synthase activity"/>
    <property type="evidence" value="ECO:0007669"/>
    <property type="project" value="InterPro"/>
</dbReference>
<dbReference type="RefSeq" id="WP_203932759.1">
    <property type="nucleotide sequence ID" value="NZ_BOPH01000106.1"/>
</dbReference>
<evidence type="ECO:0000313" key="5">
    <source>
        <dbReference type="EMBL" id="GIJ72926.1"/>
    </source>
</evidence>
<dbReference type="GO" id="GO:0044550">
    <property type="term" value="P:secondary metabolite biosynthetic process"/>
    <property type="evidence" value="ECO:0007669"/>
    <property type="project" value="TreeGrafter"/>
</dbReference>
<dbReference type="PANTHER" id="PTHR34069:SF3">
    <property type="entry name" value="ACYL-COA:ACYL-COA ALKYLTRANSFERASE"/>
    <property type="match status" value="1"/>
</dbReference>
<dbReference type="Pfam" id="PF08545">
    <property type="entry name" value="ACP_syn_III"/>
    <property type="match status" value="1"/>
</dbReference>
<gene>
    <name evidence="5" type="primary">fabH_3</name>
    <name evidence="5" type="ORF">Voc01_078430</name>
</gene>
<evidence type="ECO:0000313" key="6">
    <source>
        <dbReference type="Proteomes" id="UP000635606"/>
    </source>
</evidence>
<dbReference type="SUPFAM" id="SSF53901">
    <property type="entry name" value="Thiolase-like"/>
    <property type="match status" value="1"/>
</dbReference>
<comment type="caution">
    <text evidence="5">The sequence shown here is derived from an EMBL/GenBank/DDBJ whole genome shotgun (WGS) entry which is preliminary data.</text>
</comment>
<keyword evidence="2" id="KW-0012">Acyltransferase</keyword>
<dbReference type="InterPro" id="IPR016039">
    <property type="entry name" value="Thiolase-like"/>
</dbReference>
<name>A0A8J4EFP3_9ACTN</name>
<dbReference type="EMBL" id="BOPH01000106">
    <property type="protein sequence ID" value="GIJ72926.1"/>
    <property type="molecule type" value="Genomic_DNA"/>
</dbReference>
<dbReference type="Proteomes" id="UP000635606">
    <property type="component" value="Unassembled WGS sequence"/>
</dbReference>
<proteinExistence type="predicted"/>